<name>A0A194XFV5_MOLSC</name>
<sequence>MKRLRGCSRCRPLRCLRPCPISRTSEHLMRTSRAHQPLFSFLPAVAQTFLIPTTRSSTRSSGDNTATISNPCLGSFGTSVFIPLWVASFVHHNRRDPARGGQSNPNHRLPPLRSQKVEDSWQRPWSDTPICR</sequence>
<dbReference type="EMBL" id="KQ947411">
    <property type="protein sequence ID" value="KUJ19053.1"/>
    <property type="molecule type" value="Genomic_DNA"/>
</dbReference>
<accession>A0A194XFV5</accession>
<dbReference type="GeneID" id="28817532"/>
<proteinExistence type="predicted"/>
<evidence type="ECO:0000313" key="3">
    <source>
        <dbReference type="Proteomes" id="UP000070700"/>
    </source>
</evidence>
<evidence type="ECO:0000256" key="1">
    <source>
        <dbReference type="SAM" id="MobiDB-lite"/>
    </source>
</evidence>
<dbReference type="AlphaFoldDB" id="A0A194XFV5"/>
<dbReference type="RefSeq" id="XP_018073408.1">
    <property type="nucleotide sequence ID" value="XM_018207806.1"/>
</dbReference>
<protein>
    <submittedName>
        <fullName evidence="2">Uncharacterized protein</fullName>
    </submittedName>
</protein>
<evidence type="ECO:0000313" key="2">
    <source>
        <dbReference type="EMBL" id="KUJ19053.1"/>
    </source>
</evidence>
<reference evidence="2 3" key="1">
    <citation type="submission" date="2015-10" db="EMBL/GenBank/DDBJ databases">
        <title>Full genome of DAOMC 229536 Phialocephala scopiformis, a fungal endophyte of spruce producing the potent anti-insectan compound rugulosin.</title>
        <authorList>
            <consortium name="DOE Joint Genome Institute"/>
            <person name="Walker A.K."/>
            <person name="Frasz S.L."/>
            <person name="Seifert K.A."/>
            <person name="Miller J.D."/>
            <person name="Mondo S.J."/>
            <person name="Labutti K."/>
            <person name="Lipzen A."/>
            <person name="Dockter R."/>
            <person name="Kennedy M."/>
            <person name="Grigoriev I.V."/>
            <person name="Spatafora J.W."/>
        </authorList>
    </citation>
    <scope>NUCLEOTIDE SEQUENCE [LARGE SCALE GENOMIC DNA]</scope>
    <source>
        <strain evidence="2 3">CBS 120377</strain>
    </source>
</reference>
<feature type="region of interest" description="Disordered" evidence="1">
    <location>
        <begin position="95"/>
        <end position="132"/>
    </location>
</feature>
<keyword evidence="3" id="KW-1185">Reference proteome</keyword>
<gene>
    <name evidence="2" type="ORF">LY89DRAFT_475540</name>
</gene>
<dbReference type="KEGG" id="psco:LY89DRAFT_475540"/>
<dbReference type="Proteomes" id="UP000070700">
    <property type="component" value="Unassembled WGS sequence"/>
</dbReference>
<organism evidence="2 3">
    <name type="scientific">Mollisia scopiformis</name>
    <name type="common">Conifer needle endophyte fungus</name>
    <name type="synonym">Phialocephala scopiformis</name>
    <dbReference type="NCBI Taxonomy" id="149040"/>
    <lineage>
        <taxon>Eukaryota</taxon>
        <taxon>Fungi</taxon>
        <taxon>Dikarya</taxon>
        <taxon>Ascomycota</taxon>
        <taxon>Pezizomycotina</taxon>
        <taxon>Leotiomycetes</taxon>
        <taxon>Helotiales</taxon>
        <taxon>Mollisiaceae</taxon>
        <taxon>Mollisia</taxon>
    </lineage>
</organism>
<dbReference type="InParanoid" id="A0A194XFV5"/>